<dbReference type="STRING" id="34061.B0189_08940"/>
<dbReference type="SUPFAM" id="SSF54637">
    <property type="entry name" value="Thioesterase/thiol ester dehydrase-isomerase"/>
    <property type="match status" value="1"/>
</dbReference>
<dbReference type="Pfam" id="PF09500">
    <property type="entry name" value="YiiD_C"/>
    <property type="match status" value="1"/>
</dbReference>
<name>A0A1N7G9X6_9GAMM</name>
<proteinExistence type="predicted"/>
<dbReference type="AlphaFoldDB" id="A0A1N7G9X6"/>
<accession>A0A1N7G9X6</accession>
<evidence type="ECO:0000259" key="1">
    <source>
        <dbReference type="Pfam" id="PF09500"/>
    </source>
</evidence>
<dbReference type="Gene3D" id="3.10.129.10">
    <property type="entry name" value="Hotdog Thioesterase"/>
    <property type="match status" value="1"/>
</dbReference>
<dbReference type="EMBL" id="FTNU01000028">
    <property type="protein sequence ID" value="SIS09393.1"/>
    <property type="molecule type" value="Genomic_DNA"/>
</dbReference>
<dbReference type="InterPro" id="IPR029069">
    <property type="entry name" value="HotDog_dom_sf"/>
</dbReference>
<evidence type="ECO:0000313" key="3">
    <source>
        <dbReference type="Proteomes" id="UP000187495"/>
    </source>
</evidence>
<dbReference type="RefSeq" id="WP_076556217.1">
    <property type="nucleotide sequence ID" value="NZ_FTNU01000028.1"/>
</dbReference>
<dbReference type="Proteomes" id="UP000187495">
    <property type="component" value="Unassembled WGS sequence"/>
</dbReference>
<organism evidence="2 3">
    <name type="scientific">Moraxella cuniculi DSM 21768</name>
    <dbReference type="NCBI Taxonomy" id="1122245"/>
    <lineage>
        <taxon>Bacteria</taxon>
        <taxon>Pseudomonadati</taxon>
        <taxon>Pseudomonadota</taxon>
        <taxon>Gammaproteobacteria</taxon>
        <taxon>Moraxellales</taxon>
        <taxon>Moraxellaceae</taxon>
        <taxon>Moraxella</taxon>
    </lineage>
</organism>
<reference evidence="3" key="1">
    <citation type="submission" date="2017-01" db="EMBL/GenBank/DDBJ databases">
        <authorList>
            <person name="Varghese N."/>
            <person name="Submissions S."/>
        </authorList>
    </citation>
    <scope>NUCLEOTIDE SEQUENCE [LARGE SCALE GENOMIC DNA]</scope>
    <source>
        <strain evidence="3">DSM 21768</strain>
    </source>
</reference>
<dbReference type="InterPro" id="IPR012660">
    <property type="entry name" value="YiiD_C"/>
</dbReference>
<feature type="domain" description="Thioesterase putative" evidence="1">
    <location>
        <begin position="5"/>
        <end position="142"/>
    </location>
</feature>
<protein>
    <submittedName>
        <fullName evidence="2">Thioesterase domain-containing protein, putative</fullName>
    </submittedName>
</protein>
<sequence length="157" mass="17386">MQNLTQLQHWLYEHIPACQALGLVLQQAEAGKVTLSADFAINRNHHGTVFGGSQSLMATACAWLAVHTQFTQAQGNIVIRQSHIRYLAPANDKIVASCQILPEQKHACQTMLDKKDKGKITVLCQLSCHKQTVAVFEGEFVINTARSSSDKYNHDSK</sequence>
<keyword evidence="3" id="KW-1185">Reference proteome</keyword>
<evidence type="ECO:0000313" key="2">
    <source>
        <dbReference type="EMBL" id="SIS09393.1"/>
    </source>
</evidence>
<gene>
    <name evidence="2" type="ORF">SAMN02745664_1281</name>
</gene>